<dbReference type="Gene3D" id="3.30.2310.20">
    <property type="entry name" value="RelE-like"/>
    <property type="match status" value="1"/>
</dbReference>
<dbReference type="STRING" id="582667.SAMN05192568_1002320"/>
<dbReference type="PANTHER" id="PTHR40266:SF2">
    <property type="entry name" value="TOXIN HIGB-1"/>
    <property type="match status" value="1"/>
</dbReference>
<organism evidence="1 2">
    <name type="scientific">Methylobacterium pseudosasicola</name>
    <dbReference type="NCBI Taxonomy" id="582667"/>
    <lineage>
        <taxon>Bacteria</taxon>
        <taxon>Pseudomonadati</taxon>
        <taxon>Pseudomonadota</taxon>
        <taxon>Alphaproteobacteria</taxon>
        <taxon>Hyphomicrobiales</taxon>
        <taxon>Methylobacteriaceae</taxon>
        <taxon>Methylobacterium</taxon>
    </lineage>
</organism>
<dbReference type="RefSeq" id="WP_092037300.1">
    <property type="nucleotide sequence ID" value="NZ_FOTK01000002.1"/>
</dbReference>
<protein>
    <submittedName>
        <fullName evidence="1">Proteic killer suppression protein</fullName>
    </submittedName>
</protein>
<dbReference type="AlphaFoldDB" id="A0A1I4GBL3"/>
<sequence>MIQSFADKDTEALHLHDTCHRRWRAFKAVAVRKLDMIDAAAALGDLRSPPGNQLEKLSGDRDGQWSIRINDQWRICFTWGDAGPETVEIVDYHKG</sequence>
<gene>
    <name evidence="1" type="ORF">SAMN05192568_1002320</name>
</gene>
<evidence type="ECO:0000313" key="2">
    <source>
        <dbReference type="Proteomes" id="UP000199048"/>
    </source>
</evidence>
<dbReference type="Proteomes" id="UP000199048">
    <property type="component" value="Unassembled WGS sequence"/>
</dbReference>
<dbReference type="Pfam" id="PF05015">
    <property type="entry name" value="HigB-like_toxin"/>
    <property type="match status" value="1"/>
</dbReference>
<dbReference type="InterPro" id="IPR007711">
    <property type="entry name" value="HigB-1"/>
</dbReference>
<proteinExistence type="predicted"/>
<reference evidence="2" key="1">
    <citation type="submission" date="2016-10" db="EMBL/GenBank/DDBJ databases">
        <authorList>
            <person name="Varghese N."/>
            <person name="Submissions S."/>
        </authorList>
    </citation>
    <scope>NUCLEOTIDE SEQUENCE [LARGE SCALE GENOMIC DNA]</scope>
    <source>
        <strain evidence="2">BL36</strain>
    </source>
</reference>
<dbReference type="PANTHER" id="PTHR40266">
    <property type="entry name" value="TOXIN HIGB-1"/>
    <property type="match status" value="1"/>
</dbReference>
<dbReference type="EMBL" id="FOTK01000002">
    <property type="protein sequence ID" value="SFL27249.1"/>
    <property type="molecule type" value="Genomic_DNA"/>
</dbReference>
<dbReference type="OrthoDB" id="9801102at2"/>
<evidence type="ECO:0000313" key="1">
    <source>
        <dbReference type="EMBL" id="SFL27249.1"/>
    </source>
</evidence>
<keyword evidence="2" id="KW-1185">Reference proteome</keyword>
<accession>A0A1I4GBL3</accession>
<name>A0A1I4GBL3_9HYPH</name>
<dbReference type="SUPFAM" id="SSF143011">
    <property type="entry name" value="RelE-like"/>
    <property type="match status" value="1"/>
</dbReference>
<dbReference type="InterPro" id="IPR035093">
    <property type="entry name" value="RelE/ParE_toxin_dom_sf"/>
</dbReference>